<dbReference type="Proteomes" id="UP000314983">
    <property type="component" value="Chromosome 20"/>
</dbReference>
<evidence type="ECO:0000256" key="2">
    <source>
        <dbReference type="SAM" id="MobiDB-lite"/>
    </source>
</evidence>
<evidence type="ECO:0000313" key="4">
    <source>
        <dbReference type="Ensembl" id="ENSEEEP00000023383.2"/>
    </source>
</evidence>
<name>A0A4W4FGY9_ELEEL</name>
<sequence length="669" mass="75673">MCVARLCSLLRASFAGLWSCFRALLNYLYINMSKRYSKTDNLERDTSYCENKYDSTWEDEDDDTETSEINTRNTYAAKDMQNFRHRFREINFDDGSSSDEPDQEGSKLPNLKFYQNLEPSAPDGIYIKDYHENWFNNYKYLEQNHVYIQWLFPIQEQGMNFYAYPLTAKEIKLFCEDKDVKERLLKSYKLMLDFYGIKLVDEESGEVTRAENWEKQFENLNRNSHNNLRITRILKCLGILGFQHYQAPLVKFFLQETLVNRTLSRVKTSALDYFMFAVLDKSDRRKLIEFAFQTFEPKKEFVWCPKRIQIQFLNQKREHEAPRKSESKSNPNMKSQCQIRVSTPKIKWENTKASCSESETQTVHEASQSISPSHGVSKVQGEDELHRVTDQNSSNPVSTLSEYSADASGCIKGLSKKRSEEELSVQGECEISTLGIAKGDSERTSATQKSDGELTDTDTVQELDQTSAENAPDKNIHTELSGEESDLSPVPKNEEMSGKGMFNNQPTKQNLQDNSYETSGSDTADKKSALGRNGGNKHQGCEYLGMDGLPRCQMATGKANTNGTDKGTDDHSVCSFMFSDQFTKSSNTNNTGVLASGSVLLHNKGANSDQTSVKCEERDVPGGLMDKEDTQQSVNEHVRTPSSGDGVSEDDGGVRNGDTKGDTAANSYY</sequence>
<dbReference type="GeneTree" id="ENSGT00390000018730"/>
<gene>
    <name evidence="4" type="primary">OGFR</name>
</gene>
<feature type="domain" description="Opioid growth factor receptor (OGFr) conserved" evidence="3">
    <location>
        <begin position="106"/>
        <end position="307"/>
    </location>
</feature>
<reference evidence="4" key="5">
    <citation type="submission" date="2025-09" db="UniProtKB">
        <authorList>
            <consortium name="Ensembl"/>
        </authorList>
    </citation>
    <scope>IDENTIFICATION</scope>
</reference>
<evidence type="ECO:0000259" key="3">
    <source>
        <dbReference type="Pfam" id="PF04664"/>
    </source>
</evidence>
<feature type="compositionally biased region" description="Polar residues" evidence="2">
    <location>
        <begin position="351"/>
        <end position="374"/>
    </location>
</feature>
<dbReference type="InterPro" id="IPR039574">
    <property type="entry name" value="OGFr"/>
</dbReference>
<accession>A0A4W4FGY9</accession>
<feature type="region of interest" description="Disordered" evidence="2">
    <location>
        <begin position="315"/>
        <end position="336"/>
    </location>
</feature>
<dbReference type="GO" id="GO:0016020">
    <property type="term" value="C:membrane"/>
    <property type="evidence" value="ECO:0007669"/>
    <property type="project" value="InterPro"/>
</dbReference>
<protein>
    <recommendedName>
        <fullName evidence="3">Opioid growth factor receptor (OGFr) conserved domain-containing protein</fullName>
    </recommendedName>
</protein>
<feature type="compositionally biased region" description="Polar residues" evidence="2">
    <location>
        <begin position="502"/>
        <end position="522"/>
    </location>
</feature>
<feature type="compositionally biased region" description="Basic and acidic residues" evidence="2">
    <location>
        <begin position="614"/>
        <end position="630"/>
    </location>
</feature>
<reference evidence="4" key="4">
    <citation type="submission" date="2025-08" db="UniProtKB">
        <authorList>
            <consortium name="Ensembl"/>
        </authorList>
    </citation>
    <scope>IDENTIFICATION</scope>
</reference>
<dbReference type="Ensembl" id="ENSEEET00000023649.2">
    <property type="protein sequence ID" value="ENSEEEP00000023383.2"/>
    <property type="gene ID" value="ENSEEEG00000011332.2"/>
</dbReference>
<feature type="region of interest" description="Disordered" evidence="2">
    <location>
        <begin position="440"/>
        <end position="459"/>
    </location>
</feature>
<dbReference type="PANTHER" id="PTHR14015">
    <property type="entry name" value="OPIOID GROWTH FACTOR RECEPTOR OGFR ZETA-TYPE OPIOID RECEPTOR"/>
    <property type="match status" value="1"/>
</dbReference>
<reference evidence="5" key="2">
    <citation type="journal article" date="2017" name="Sci. Adv.">
        <title>A tail of two voltages: Proteomic comparison of the three electric organs of the electric eel.</title>
        <authorList>
            <person name="Traeger L.L."/>
            <person name="Sabat G."/>
            <person name="Barrett-Wilt G.A."/>
            <person name="Wells G.B."/>
            <person name="Sussman M.R."/>
        </authorList>
    </citation>
    <scope>NUCLEOTIDE SEQUENCE [LARGE SCALE GENOMIC DNA]</scope>
</reference>
<feature type="compositionally biased region" description="Basic and acidic residues" evidence="2">
    <location>
        <begin position="315"/>
        <end position="327"/>
    </location>
</feature>
<feature type="region of interest" description="Disordered" evidence="2">
    <location>
        <begin position="350"/>
        <end position="381"/>
    </location>
</feature>
<comment type="similarity">
    <text evidence="1">Belongs to the opioid growth factor receptor family.</text>
</comment>
<dbReference type="Pfam" id="PF04664">
    <property type="entry name" value="OGFr_N"/>
    <property type="match status" value="1"/>
</dbReference>
<feature type="region of interest" description="Disordered" evidence="2">
    <location>
        <begin position="464"/>
        <end position="537"/>
    </location>
</feature>
<dbReference type="InterPro" id="IPR006757">
    <property type="entry name" value="OGF_rcpt"/>
</dbReference>
<reference evidence="4" key="3">
    <citation type="submission" date="2020-05" db="EMBL/GenBank/DDBJ databases">
        <title>Electrophorus electricus (electric eel) genome, fEleEle1, primary haplotype.</title>
        <authorList>
            <person name="Myers G."/>
            <person name="Meyer A."/>
            <person name="Fedrigo O."/>
            <person name="Formenti G."/>
            <person name="Rhie A."/>
            <person name="Tracey A."/>
            <person name="Sims Y."/>
            <person name="Jarvis E.D."/>
        </authorList>
    </citation>
    <scope>NUCLEOTIDE SEQUENCE [LARGE SCALE GENOMIC DNA]</scope>
</reference>
<evidence type="ECO:0000313" key="5">
    <source>
        <dbReference type="Proteomes" id="UP000314983"/>
    </source>
</evidence>
<evidence type="ECO:0000256" key="1">
    <source>
        <dbReference type="ARBA" id="ARBA00010365"/>
    </source>
</evidence>
<reference evidence="5" key="1">
    <citation type="journal article" date="2014" name="Science">
        <title>Nonhuman genetics. Genomic basis for the convergent evolution of electric organs.</title>
        <authorList>
            <person name="Gallant J.R."/>
            <person name="Traeger L.L."/>
            <person name="Volkening J.D."/>
            <person name="Moffett H."/>
            <person name="Chen P.H."/>
            <person name="Novina C.D."/>
            <person name="Phillips G.N.Jr."/>
            <person name="Anand R."/>
            <person name="Wells G.B."/>
            <person name="Pinch M."/>
            <person name="Guth R."/>
            <person name="Unguez G.A."/>
            <person name="Albert J.S."/>
            <person name="Zakon H.H."/>
            <person name="Samanta M.P."/>
            <person name="Sussman M.R."/>
        </authorList>
    </citation>
    <scope>NUCLEOTIDE SEQUENCE [LARGE SCALE GENOMIC DNA]</scope>
</reference>
<proteinExistence type="inferred from homology"/>
<dbReference type="PANTHER" id="PTHR14015:SF1">
    <property type="entry name" value="OPIOID GROWTH FACTOR RECEPTOR"/>
    <property type="match status" value="1"/>
</dbReference>
<keyword evidence="5" id="KW-1185">Reference proteome</keyword>
<organism evidence="4 5">
    <name type="scientific">Electrophorus electricus</name>
    <name type="common">Electric eel</name>
    <name type="synonym">Gymnotus electricus</name>
    <dbReference type="NCBI Taxonomy" id="8005"/>
    <lineage>
        <taxon>Eukaryota</taxon>
        <taxon>Metazoa</taxon>
        <taxon>Chordata</taxon>
        <taxon>Craniata</taxon>
        <taxon>Vertebrata</taxon>
        <taxon>Euteleostomi</taxon>
        <taxon>Actinopterygii</taxon>
        <taxon>Neopterygii</taxon>
        <taxon>Teleostei</taxon>
        <taxon>Ostariophysi</taxon>
        <taxon>Gymnotiformes</taxon>
        <taxon>Gymnotoidei</taxon>
        <taxon>Gymnotidae</taxon>
        <taxon>Electrophorus</taxon>
    </lineage>
</organism>
<dbReference type="GO" id="GO:0140625">
    <property type="term" value="F:opioid growth factor receptor activity"/>
    <property type="evidence" value="ECO:0007669"/>
    <property type="project" value="InterPro"/>
</dbReference>
<dbReference type="AlphaFoldDB" id="A0A4W4FGY9"/>
<feature type="region of interest" description="Disordered" evidence="2">
    <location>
        <begin position="603"/>
        <end position="669"/>
    </location>
</feature>